<keyword evidence="13" id="KW-1185">Reference proteome</keyword>
<evidence type="ECO:0000256" key="8">
    <source>
        <dbReference type="ARBA" id="ARBA00022982"/>
    </source>
</evidence>
<dbReference type="Proteomes" id="UP000401081">
    <property type="component" value="Unassembled WGS sequence"/>
</dbReference>
<evidence type="ECO:0000256" key="11">
    <source>
        <dbReference type="ARBA" id="ARBA00023291"/>
    </source>
</evidence>
<dbReference type="AlphaFoldDB" id="A0A485CSL3"/>
<protein>
    <submittedName>
        <fullName evidence="12">Respiratory nitrate reductase 2 beta chain</fullName>
        <ecNumber evidence="12">1.7.99.4</ecNumber>
    </submittedName>
</protein>
<keyword evidence="10" id="KW-0411">Iron-sulfur</keyword>
<dbReference type="GO" id="GO:0051538">
    <property type="term" value="F:3 iron, 4 sulfur cluster binding"/>
    <property type="evidence" value="ECO:0007669"/>
    <property type="project" value="UniProtKB-KW"/>
</dbReference>
<keyword evidence="6" id="KW-0479">Metal-binding</keyword>
<dbReference type="EC" id="1.7.99.4" evidence="12"/>
<dbReference type="PANTHER" id="PTHR43518:SF1">
    <property type="entry name" value="RESPIRATORY NITRATE REDUCTASE 1 BETA CHAIN"/>
    <property type="match status" value="1"/>
</dbReference>
<gene>
    <name evidence="12" type="primary">narY_1</name>
    <name evidence="12" type="ORF">NCTC12993_07006</name>
</gene>
<keyword evidence="4" id="KW-0813">Transport</keyword>
<dbReference type="SUPFAM" id="SSF54862">
    <property type="entry name" value="4Fe-4S ferredoxins"/>
    <property type="match status" value="1"/>
</dbReference>
<dbReference type="GO" id="GO:0051539">
    <property type="term" value="F:4 iron, 4 sulfur cluster binding"/>
    <property type="evidence" value="ECO:0007669"/>
    <property type="project" value="UniProtKB-KW"/>
</dbReference>
<evidence type="ECO:0000256" key="7">
    <source>
        <dbReference type="ARBA" id="ARBA00022737"/>
    </source>
</evidence>
<sequence>MRGITGKLTRAWAAALTCWAKIFANPLIPGIDDYYEPFTYDYQYLHNAPEGKNLPTARPRSLISGQR</sequence>
<evidence type="ECO:0000256" key="10">
    <source>
        <dbReference type="ARBA" id="ARBA00023014"/>
    </source>
</evidence>
<accession>A0A485CSL3</accession>
<evidence type="ECO:0000256" key="2">
    <source>
        <dbReference type="ARBA" id="ARBA00001966"/>
    </source>
</evidence>
<name>A0A485CSL3_KLUCR</name>
<evidence type="ECO:0000256" key="1">
    <source>
        <dbReference type="ARBA" id="ARBA00001927"/>
    </source>
</evidence>
<keyword evidence="7" id="KW-0677">Repeat</keyword>
<dbReference type="GO" id="GO:0016491">
    <property type="term" value="F:oxidoreductase activity"/>
    <property type="evidence" value="ECO:0007669"/>
    <property type="project" value="UniProtKB-KW"/>
</dbReference>
<evidence type="ECO:0000313" key="12">
    <source>
        <dbReference type="EMBL" id="VFS87796.1"/>
    </source>
</evidence>
<dbReference type="GO" id="GO:0016020">
    <property type="term" value="C:membrane"/>
    <property type="evidence" value="ECO:0007669"/>
    <property type="project" value="TreeGrafter"/>
</dbReference>
<comment type="cofactor">
    <cofactor evidence="1">
        <name>[3Fe-4S] cluster</name>
        <dbReference type="ChEBI" id="CHEBI:21137"/>
    </cofactor>
</comment>
<dbReference type="GO" id="GO:0046872">
    <property type="term" value="F:metal ion binding"/>
    <property type="evidence" value="ECO:0007669"/>
    <property type="project" value="UniProtKB-KW"/>
</dbReference>
<evidence type="ECO:0000256" key="3">
    <source>
        <dbReference type="ARBA" id="ARBA00004196"/>
    </source>
</evidence>
<dbReference type="GO" id="GO:0009055">
    <property type="term" value="F:electron transfer activity"/>
    <property type="evidence" value="ECO:0007669"/>
    <property type="project" value="TreeGrafter"/>
</dbReference>
<proteinExistence type="predicted"/>
<dbReference type="PANTHER" id="PTHR43518">
    <property type="entry name" value="NITRATE REDUCTASE BETA SUBUNIT"/>
    <property type="match status" value="1"/>
</dbReference>
<dbReference type="EMBL" id="CAADJD010000028">
    <property type="protein sequence ID" value="VFS87796.1"/>
    <property type="molecule type" value="Genomic_DNA"/>
</dbReference>
<keyword evidence="9" id="KW-0408">Iron</keyword>
<keyword evidence="12" id="KW-0560">Oxidoreductase</keyword>
<dbReference type="GO" id="GO:0030313">
    <property type="term" value="C:cell envelope"/>
    <property type="evidence" value="ECO:0007669"/>
    <property type="project" value="UniProtKB-SubCell"/>
</dbReference>
<keyword evidence="5" id="KW-0004">4Fe-4S</keyword>
<evidence type="ECO:0000313" key="13">
    <source>
        <dbReference type="Proteomes" id="UP000401081"/>
    </source>
</evidence>
<evidence type="ECO:0000256" key="9">
    <source>
        <dbReference type="ARBA" id="ARBA00023004"/>
    </source>
</evidence>
<evidence type="ECO:0000256" key="6">
    <source>
        <dbReference type="ARBA" id="ARBA00022723"/>
    </source>
</evidence>
<comment type="subcellular location">
    <subcellularLocation>
        <location evidence="3">Cell envelope</location>
    </subcellularLocation>
</comment>
<keyword evidence="11" id="KW-0003">3Fe-4S</keyword>
<dbReference type="GO" id="GO:0009061">
    <property type="term" value="P:anaerobic respiration"/>
    <property type="evidence" value="ECO:0007669"/>
    <property type="project" value="TreeGrafter"/>
</dbReference>
<evidence type="ECO:0000256" key="4">
    <source>
        <dbReference type="ARBA" id="ARBA00022448"/>
    </source>
</evidence>
<evidence type="ECO:0000256" key="5">
    <source>
        <dbReference type="ARBA" id="ARBA00022485"/>
    </source>
</evidence>
<comment type="cofactor">
    <cofactor evidence="2">
        <name>[4Fe-4S] cluster</name>
        <dbReference type="ChEBI" id="CHEBI:49883"/>
    </cofactor>
</comment>
<organism evidence="12 13">
    <name type="scientific">Kluyvera cryocrescens</name>
    <name type="common">Kluyvera citrophila</name>
    <dbReference type="NCBI Taxonomy" id="580"/>
    <lineage>
        <taxon>Bacteria</taxon>
        <taxon>Pseudomonadati</taxon>
        <taxon>Pseudomonadota</taxon>
        <taxon>Gammaproteobacteria</taxon>
        <taxon>Enterobacterales</taxon>
        <taxon>Enterobacteriaceae</taxon>
        <taxon>Kluyvera</taxon>
    </lineage>
</organism>
<reference evidence="12 13" key="1">
    <citation type="submission" date="2019-03" db="EMBL/GenBank/DDBJ databases">
        <authorList>
            <consortium name="Pathogen Informatics"/>
        </authorList>
    </citation>
    <scope>NUCLEOTIDE SEQUENCE [LARGE SCALE GENOMIC DNA]</scope>
    <source>
        <strain evidence="12 13">NCTC12993</strain>
    </source>
</reference>
<keyword evidence="8" id="KW-0249">Electron transport</keyword>